<comment type="similarity">
    <text evidence="3">Belongs to the cytochrome P450 family.</text>
</comment>
<dbReference type="InterPro" id="IPR002401">
    <property type="entry name" value="Cyt_P450_E_grp-I"/>
</dbReference>
<proteinExistence type="inferred from homology"/>
<sequence>MWTSGLLVATFICLLVVRFVKLLWARRQFPPGPVPIPFIGSLWRVGWKIRQDTLLKLAKSYGDVFTLWIGHFPVVVLTGFKNVKEGLMDNYERLSGRPMMPFFKLLGNRNGVMFANGKTWKDQKHFGQATIQTLVQMQKDLQHQINKEAGLLVKTFARENGQPLDPSSALMRSASKVICTAVFGHNVPIEDEALCKLTEHISIVTKFRGSVGETLYNFFPSLMQHIPGPHKEVFSSCEFIRSFIKKQVEKHKQNAVAHHEPQNFIDFYLAQIHREKMDSTTTFNEDNLIQVIADLFAAGTETIAVTLSWGLLFMVTHPDIQEKVQKELQSTLDPSKLISYDDRKKLHYTNAVIHEIQRFSNIVLFGLPRLCIQDLNIFGHFIPKDTLVVADLCSVLLDPKQWETPEQFNPNHFLDKDGKYTAREEFYTYGTGCRACLGKQLAQSELFIFFACLMKAFTFRWPEGIKESNVQPIMGPVVHPSPFKICAVPHQAAVHRSPTQDNSKST</sequence>
<dbReference type="PANTHER" id="PTHR24300:SF134">
    <property type="entry name" value="CYTOCHROME P450, FAMILY 2, SUBFAMILY AB, POLYPEPTIDE 2-RELATED"/>
    <property type="match status" value="1"/>
</dbReference>
<dbReference type="PRINTS" id="PR00463">
    <property type="entry name" value="EP450I"/>
</dbReference>
<comment type="cofactor">
    <cofactor evidence="1 9">
        <name>heme</name>
        <dbReference type="ChEBI" id="CHEBI:30413"/>
    </cofactor>
</comment>
<keyword evidence="11" id="KW-1185">Reference proteome</keyword>
<dbReference type="InterPro" id="IPR050182">
    <property type="entry name" value="Cytochrome_P450_fam2"/>
</dbReference>
<protein>
    <submittedName>
        <fullName evidence="10">Uncharacterized protein</fullName>
    </submittedName>
</protein>
<dbReference type="Ensembl" id="ENSACAT00000058281.1">
    <property type="protein sequence ID" value="ENSACAP00000026055.1"/>
    <property type="gene ID" value="ENSACAG00000040643.1"/>
</dbReference>
<dbReference type="FunFam" id="1.10.630.10:FF:000004">
    <property type="entry name" value="cytochrome P450 2D15 isoform X1"/>
    <property type="match status" value="1"/>
</dbReference>
<evidence type="ECO:0000256" key="6">
    <source>
        <dbReference type="ARBA" id="ARBA00023004"/>
    </source>
</evidence>
<dbReference type="SUPFAM" id="SSF48264">
    <property type="entry name" value="Cytochrome P450"/>
    <property type="match status" value="1"/>
</dbReference>
<evidence type="ECO:0000313" key="10">
    <source>
        <dbReference type="Ensembl" id="ENSACAP00000026055.1"/>
    </source>
</evidence>
<evidence type="ECO:0000256" key="8">
    <source>
        <dbReference type="ARBA" id="ARBA00023136"/>
    </source>
</evidence>
<comment type="subcellular location">
    <subcellularLocation>
        <location evidence="2">Membrane</location>
    </subcellularLocation>
</comment>
<name>A0A803SSW5_ANOCA</name>
<dbReference type="Gene3D" id="1.10.630.10">
    <property type="entry name" value="Cytochrome P450"/>
    <property type="match status" value="1"/>
</dbReference>
<evidence type="ECO:0000313" key="11">
    <source>
        <dbReference type="Proteomes" id="UP000001646"/>
    </source>
</evidence>
<evidence type="ECO:0000256" key="2">
    <source>
        <dbReference type="ARBA" id="ARBA00004370"/>
    </source>
</evidence>
<dbReference type="GeneTree" id="ENSGT00940000163166"/>
<evidence type="ECO:0000256" key="9">
    <source>
        <dbReference type="PIRSR" id="PIRSR602401-1"/>
    </source>
</evidence>
<reference evidence="10" key="2">
    <citation type="submission" date="2025-08" db="UniProtKB">
        <authorList>
            <consortium name="Ensembl"/>
        </authorList>
    </citation>
    <scope>IDENTIFICATION</scope>
</reference>
<dbReference type="Proteomes" id="UP000001646">
    <property type="component" value="Unplaced"/>
</dbReference>
<dbReference type="GO" id="GO:0005737">
    <property type="term" value="C:cytoplasm"/>
    <property type="evidence" value="ECO:0000318"/>
    <property type="project" value="GO_Central"/>
</dbReference>
<reference evidence="10" key="1">
    <citation type="submission" date="2009-12" db="EMBL/GenBank/DDBJ databases">
        <title>The Genome Sequence of Anolis carolinensis (Green Anole Lizard).</title>
        <authorList>
            <consortium name="The Genome Sequencing Platform"/>
            <person name="Di Palma F."/>
            <person name="Alfoldi J."/>
            <person name="Heiman D."/>
            <person name="Young S."/>
            <person name="Grabherr M."/>
            <person name="Johnson J."/>
            <person name="Lander E.S."/>
            <person name="Lindblad-Toh K."/>
        </authorList>
    </citation>
    <scope>NUCLEOTIDE SEQUENCE [LARGE SCALE GENOMIC DNA]</scope>
    <source>
        <strain evidence="10">JBL SC #1</strain>
    </source>
</reference>
<feature type="binding site" description="axial binding residue" evidence="9">
    <location>
        <position position="436"/>
    </location>
    <ligand>
        <name>heme</name>
        <dbReference type="ChEBI" id="CHEBI:30413"/>
    </ligand>
    <ligandPart>
        <name>Fe</name>
        <dbReference type="ChEBI" id="CHEBI:18248"/>
    </ligandPart>
</feature>
<evidence type="ECO:0000256" key="1">
    <source>
        <dbReference type="ARBA" id="ARBA00001971"/>
    </source>
</evidence>
<dbReference type="GO" id="GO:0016712">
    <property type="term" value="F:oxidoreductase activity, acting on paired donors, with incorporation or reduction of molecular oxygen, reduced flavin or flavoprotein as one donor, and incorporation of one atom of oxygen"/>
    <property type="evidence" value="ECO:0000318"/>
    <property type="project" value="GO_Central"/>
</dbReference>
<evidence type="ECO:0000256" key="4">
    <source>
        <dbReference type="ARBA" id="ARBA00022723"/>
    </source>
</evidence>
<keyword evidence="5" id="KW-0560">Oxidoreductase</keyword>
<dbReference type="RefSeq" id="XP_008114479.2">
    <property type="nucleotide sequence ID" value="XM_008116272.3"/>
</dbReference>
<keyword evidence="6 9" id="KW-0408">Iron</keyword>
<dbReference type="InterPro" id="IPR001128">
    <property type="entry name" value="Cyt_P450"/>
</dbReference>
<keyword evidence="8" id="KW-0472">Membrane</keyword>
<dbReference type="InterPro" id="IPR036396">
    <property type="entry name" value="Cyt_P450_sf"/>
</dbReference>
<dbReference type="PANTHER" id="PTHR24300">
    <property type="entry name" value="CYTOCHROME P450 508A4-RELATED"/>
    <property type="match status" value="1"/>
</dbReference>
<evidence type="ECO:0000256" key="5">
    <source>
        <dbReference type="ARBA" id="ARBA00023002"/>
    </source>
</evidence>
<dbReference type="GO" id="GO:0020037">
    <property type="term" value="F:heme binding"/>
    <property type="evidence" value="ECO:0000318"/>
    <property type="project" value="GO_Central"/>
</dbReference>
<dbReference type="OrthoDB" id="1055148at2759"/>
<dbReference type="InParanoid" id="A0A803SSW5"/>
<gene>
    <name evidence="10" type="primary">LOC100565324</name>
</gene>
<keyword evidence="9" id="KW-0349">Heme</keyword>
<keyword evidence="4 9" id="KW-0479">Metal-binding</keyword>
<dbReference type="GO" id="GO:0006805">
    <property type="term" value="P:xenobiotic metabolic process"/>
    <property type="evidence" value="ECO:0000318"/>
    <property type="project" value="GO_Central"/>
</dbReference>
<organism evidence="10 11">
    <name type="scientific">Anolis carolinensis</name>
    <name type="common">Green anole</name>
    <name type="synonym">American chameleon</name>
    <dbReference type="NCBI Taxonomy" id="28377"/>
    <lineage>
        <taxon>Eukaryota</taxon>
        <taxon>Metazoa</taxon>
        <taxon>Chordata</taxon>
        <taxon>Craniata</taxon>
        <taxon>Vertebrata</taxon>
        <taxon>Euteleostomi</taxon>
        <taxon>Lepidosauria</taxon>
        <taxon>Squamata</taxon>
        <taxon>Bifurcata</taxon>
        <taxon>Unidentata</taxon>
        <taxon>Episquamata</taxon>
        <taxon>Toxicofera</taxon>
        <taxon>Iguania</taxon>
        <taxon>Dactyloidae</taxon>
        <taxon>Anolis</taxon>
    </lineage>
</organism>
<reference evidence="10" key="3">
    <citation type="submission" date="2025-09" db="UniProtKB">
        <authorList>
            <consortium name="Ensembl"/>
        </authorList>
    </citation>
    <scope>IDENTIFICATION</scope>
</reference>
<evidence type="ECO:0000256" key="7">
    <source>
        <dbReference type="ARBA" id="ARBA00023033"/>
    </source>
</evidence>
<evidence type="ECO:0000256" key="3">
    <source>
        <dbReference type="ARBA" id="ARBA00010617"/>
    </source>
</evidence>
<dbReference type="GO" id="GO:0016020">
    <property type="term" value="C:membrane"/>
    <property type="evidence" value="ECO:0007669"/>
    <property type="project" value="UniProtKB-SubCell"/>
</dbReference>
<dbReference type="GeneID" id="100565324"/>
<dbReference type="AlphaFoldDB" id="A0A803SSW5"/>
<dbReference type="PRINTS" id="PR00385">
    <property type="entry name" value="P450"/>
</dbReference>
<dbReference type="GO" id="GO:0006082">
    <property type="term" value="P:organic acid metabolic process"/>
    <property type="evidence" value="ECO:0000318"/>
    <property type="project" value="GO_Central"/>
</dbReference>
<dbReference type="Pfam" id="PF00067">
    <property type="entry name" value="p450"/>
    <property type="match status" value="1"/>
</dbReference>
<dbReference type="KEGG" id="acs:100565324"/>
<keyword evidence="7" id="KW-0503">Monooxygenase</keyword>
<dbReference type="GO" id="GO:0005506">
    <property type="term" value="F:iron ion binding"/>
    <property type="evidence" value="ECO:0007669"/>
    <property type="project" value="InterPro"/>
</dbReference>
<accession>A0A803SSW5</accession>